<dbReference type="OrthoDB" id="110718at2759"/>
<proteinExistence type="predicted"/>
<keyword evidence="3" id="KW-1185">Reference proteome</keyword>
<feature type="chain" id="PRO_5035455172" evidence="1">
    <location>
        <begin position="21"/>
        <end position="617"/>
    </location>
</feature>
<evidence type="ECO:0000313" key="2">
    <source>
        <dbReference type="EMBL" id="TMW64763.1"/>
    </source>
</evidence>
<evidence type="ECO:0000256" key="1">
    <source>
        <dbReference type="SAM" id="SignalP"/>
    </source>
</evidence>
<gene>
    <name evidence="2" type="ORF">Poli38472_011643</name>
</gene>
<keyword evidence="1" id="KW-0732">Signal</keyword>
<protein>
    <submittedName>
        <fullName evidence="2">Uncharacterized protein</fullName>
    </submittedName>
</protein>
<dbReference type="AlphaFoldDB" id="A0A8K1CLY8"/>
<name>A0A8K1CLY8_PYTOL</name>
<organism evidence="2 3">
    <name type="scientific">Pythium oligandrum</name>
    <name type="common">Mycoparasitic fungus</name>
    <dbReference type="NCBI Taxonomy" id="41045"/>
    <lineage>
        <taxon>Eukaryota</taxon>
        <taxon>Sar</taxon>
        <taxon>Stramenopiles</taxon>
        <taxon>Oomycota</taxon>
        <taxon>Peronosporomycetes</taxon>
        <taxon>Pythiales</taxon>
        <taxon>Pythiaceae</taxon>
        <taxon>Pythium</taxon>
    </lineage>
</organism>
<sequence length="617" mass="65369">MVQLRLLLALAAAPLLAANAEYINDDDVRGTVKAEDALTSDVAFYDNEVTSDLAPYQDSYLPEDTLTPEVSVYEEVASSLAEEPTEAPYEPYTEERSYETENRAATAGVPDWIGPTVAKPTSKACYRKTIRSKTCPPGYDLDKTGVTCWVQCPLEYPVECGMECLPQNSDCTTAIMSKVTSVATAALNAASSGVFGQIAKASQGVKIAFKCGQGLLDTSNKIQAYITELQTSKKVGTKTDEILFALSKSDFMTSDLPALVATCLNKPIPAEVGKADDIAQIVKKIAEKILDAKAKGKNLMDPKTFLDFISDVGLGPAMPNIKTTDVSAMQASVTKGMSCGGAVNAVVKRVVSMVKELKKKQPSATVEALKITVYSSDLILKDLPNAVQGCFKANIPDAFKRRDEVLKGIHVVIDGVIDTASKAGKPLTVADYTLAVAKYGLDVLVTYDPTGLINMVKDFVQPICGPSAMLGAVDDGPADKALGMRLMEKAFMSSTGAWKKVGDGKVAITFKSVDTLDVDVIIHSGGKKLANVKVPKGKTVPWSAALTAVGGKTLYIDRWRAGFLGVPGTGGGSLLLWVPKDPKGGLKLDVTINPTSFKGRALAANGTVEANTTAIVA</sequence>
<accession>A0A8K1CLY8</accession>
<dbReference type="Proteomes" id="UP000794436">
    <property type="component" value="Unassembled WGS sequence"/>
</dbReference>
<dbReference type="EMBL" id="SPLM01000039">
    <property type="protein sequence ID" value="TMW64763.1"/>
    <property type="molecule type" value="Genomic_DNA"/>
</dbReference>
<evidence type="ECO:0000313" key="3">
    <source>
        <dbReference type="Proteomes" id="UP000794436"/>
    </source>
</evidence>
<reference evidence="2" key="1">
    <citation type="submission" date="2019-03" db="EMBL/GenBank/DDBJ databases">
        <title>Long read genome sequence of the mycoparasitic Pythium oligandrum ATCC 38472 isolated from sugarbeet rhizosphere.</title>
        <authorList>
            <person name="Gaulin E."/>
        </authorList>
    </citation>
    <scope>NUCLEOTIDE SEQUENCE</scope>
    <source>
        <strain evidence="2">ATCC 38472_TT</strain>
    </source>
</reference>
<comment type="caution">
    <text evidence="2">The sequence shown here is derived from an EMBL/GenBank/DDBJ whole genome shotgun (WGS) entry which is preliminary data.</text>
</comment>
<feature type="signal peptide" evidence="1">
    <location>
        <begin position="1"/>
        <end position="20"/>
    </location>
</feature>